<dbReference type="PROSITE" id="PS51186">
    <property type="entry name" value="GNAT"/>
    <property type="match status" value="1"/>
</dbReference>
<dbReference type="PANTHER" id="PTHR43420:SF44">
    <property type="entry name" value="ACETYLTRANSFERASE YPEA"/>
    <property type="match status" value="1"/>
</dbReference>
<organism evidence="4">
    <name type="scientific">hydrothermal vent metagenome</name>
    <dbReference type="NCBI Taxonomy" id="652676"/>
    <lineage>
        <taxon>unclassified sequences</taxon>
        <taxon>metagenomes</taxon>
        <taxon>ecological metagenomes</taxon>
    </lineage>
</organism>
<dbReference type="EMBL" id="UOEM01000085">
    <property type="protein sequence ID" value="VAW15518.1"/>
    <property type="molecule type" value="Genomic_DNA"/>
</dbReference>
<accession>A0A3B0TBV3</accession>
<dbReference type="CDD" id="cd04301">
    <property type="entry name" value="NAT_SF"/>
    <property type="match status" value="1"/>
</dbReference>
<proteinExistence type="predicted"/>
<evidence type="ECO:0000313" key="4">
    <source>
        <dbReference type="EMBL" id="VAW15518.1"/>
    </source>
</evidence>
<gene>
    <name evidence="4" type="ORF">MNBD_ALPHA09-1326</name>
</gene>
<dbReference type="InterPro" id="IPR000182">
    <property type="entry name" value="GNAT_dom"/>
</dbReference>
<dbReference type="PANTHER" id="PTHR43420">
    <property type="entry name" value="ACETYLTRANSFERASE"/>
    <property type="match status" value="1"/>
</dbReference>
<dbReference type="AlphaFoldDB" id="A0A3B0TBV3"/>
<reference evidence="4" key="1">
    <citation type="submission" date="2018-06" db="EMBL/GenBank/DDBJ databases">
        <authorList>
            <person name="Zhirakovskaya E."/>
        </authorList>
    </citation>
    <scope>NUCLEOTIDE SEQUENCE</scope>
</reference>
<protein>
    <submittedName>
        <fullName evidence="4">Ribosomal-protein-S18p-alanine acetyltransferase</fullName>
        <ecNumber evidence="4">2.3.1.128</ecNumber>
    </submittedName>
</protein>
<dbReference type="SUPFAM" id="SSF55729">
    <property type="entry name" value="Acyl-CoA N-acyltransferases (Nat)"/>
    <property type="match status" value="1"/>
</dbReference>
<evidence type="ECO:0000256" key="1">
    <source>
        <dbReference type="ARBA" id="ARBA00022679"/>
    </source>
</evidence>
<evidence type="ECO:0000256" key="2">
    <source>
        <dbReference type="ARBA" id="ARBA00023315"/>
    </source>
</evidence>
<feature type="domain" description="N-acetyltransferase" evidence="3">
    <location>
        <begin position="1"/>
        <end position="117"/>
    </location>
</feature>
<name>A0A3B0TBV3_9ZZZZ</name>
<dbReference type="Gene3D" id="3.40.630.30">
    <property type="match status" value="1"/>
</dbReference>
<dbReference type="EC" id="2.3.1.128" evidence="4"/>
<dbReference type="InterPro" id="IPR016181">
    <property type="entry name" value="Acyl_CoA_acyltransferase"/>
</dbReference>
<evidence type="ECO:0000259" key="3">
    <source>
        <dbReference type="PROSITE" id="PS51186"/>
    </source>
</evidence>
<dbReference type="Pfam" id="PF00583">
    <property type="entry name" value="Acetyltransf_1"/>
    <property type="match status" value="1"/>
</dbReference>
<sequence>MLTEPGALGLAAGTPEDAGPAGFAIVRAVGDEAEILTLAVSPQYRRRGLGRTLVAAILAHGSARGCARIFLEVAEDNRAAHDLYHGQGFELVGRRAGYYRRAGGPGIDAMVLSCRLGVGSADSI</sequence>
<dbReference type="GO" id="GO:0016747">
    <property type="term" value="F:acyltransferase activity, transferring groups other than amino-acyl groups"/>
    <property type="evidence" value="ECO:0007669"/>
    <property type="project" value="InterPro"/>
</dbReference>
<keyword evidence="1 4" id="KW-0808">Transferase</keyword>
<keyword evidence="2 4" id="KW-0012">Acyltransferase</keyword>
<dbReference type="InterPro" id="IPR050680">
    <property type="entry name" value="YpeA/RimI_acetyltransf"/>
</dbReference>